<protein>
    <submittedName>
        <fullName evidence="3">Energy-coupling factor transporter ATP-binding protein EcfA2</fullName>
    </submittedName>
</protein>
<proteinExistence type="predicted"/>
<accession>A0ABR6N9D8</accession>
<evidence type="ECO:0000313" key="3">
    <source>
        <dbReference type="EMBL" id="MBB5727408.1"/>
    </source>
</evidence>
<evidence type="ECO:0000259" key="2">
    <source>
        <dbReference type="Pfam" id="PF20469"/>
    </source>
</evidence>
<organism evidence="3 4">
    <name type="scientific">Sphingomonas endophytica</name>
    <dbReference type="NCBI Taxonomy" id="869719"/>
    <lineage>
        <taxon>Bacteria</taxon>
        <taxon>Pseudomonadati</taxon>
        <taxon>Pseudomonadota</taxon>
        <taxon>Alphaproteobacteria</taxon>
        <taxon>Sphingomonadales</taxon>
        <taxon>Sphingomonadaceae</taxon>
        <taxon>Sphingomonas</taxon>
    </lineage>
</organism>
<keyword evidence="3" id="KW-0547">Nucleotide-binding</keyword>
<evidence type="ECO:0000313" key="4">
    <source>
        <dbReference type="Proteomes" id="UP000560131"/>
    </source>
</evidence>
<dbReference type="InterPro" id="IPR051396">
    <property type="entry name" value="Bact_Antivir_Def_Nuclease"/>
</dbReference>
<feature type="domain" description="Endonuclease GajA/Old nuclease/RecF-like AAA" evidence="1">
    <location>
        <begin position="1"/>
        <end position="394"/>
    </location>
</feature>
<sequence>MKIENVRIQRLRGYDDVSIDFNEYTCFVGANGAGKSTVLCALNIFFRQTENTGTDLLKLDKEDFYRGSTEEPIRITVTFGGLSDRALEVFKDYARGGSLVITAQATFSEDTGRADVKHFGQRLGMAAFKPFFAAFGDGASAADLKVLYEGLREAFSELPKAGTKEANKSQLLEYEASRPGECELIPSEDQFYGVSKGANRLAEFVQWVYVPAIKDAVSEQVEAKDSALGKLLARTVRAKTNFSDVLDALRIETSNRYQELLDANQAALDEISQSLTVRLAEWAHPDTSLRLQWQQERDKSVRIDEPWAHVKVGEGQFAGKLARLGHGLQRSYVIALLQELAAIDGDDGPRLLLAIEEPELYQHPPQARHLSGVLAKLSMENAQVMVSTHSPYFVSGEVFQDVRMVRRPSNEGSATVTWSQLSAISADMESATGKPFGKPSGVIAKLQQTLQPNLTEIFFASRVVLVEGREDVAYLQTYLQLSGLWDDFRKHGCHIVPADKKSEMLRPLIVAKHTNIPAFVIFDADGHEQKDARRAMHRQDNTSLMRALTGKCDNPFPDSIVWNDNHVIWPDCFGERIRADVGDLAWTKSQASADKQFEHAGDLKKNVLHIAARLEDLWNDGARPACLEKLAAQVMAFARA</sequence>
<dbReference type="SUPFAM" id="SSF52540">
    <property type="entry name" value="P-loop containing nucleoside triphosphate hydrolases"/>
    <property type="match status" value="1"/>
</dbReference>
<gene>
    <name evidence="3" type="ORF">FHS97_003364</name>
</gene>
<dbReference type="InterPro" id="IPR041685">
    <property type="entry name" value="AAA_GajA/Old/RecF-like"/>
</dbReference>
<dbReference type="EMBL" id="JACIJN010000014">
    <property type="protein sequence ID" value="MBB5727408.1"/>
    <property type="molecule type" value="Genomic_DNA"/>
</dbReference>
<feature type="domain" description="OLD protein-like TOPRIM" evidence="2">
    <location>
        <begin position="458"/>
        <end position="525"/>
    </location>
</feature>
<dbReference type="PANTHER" id="PTHR43581:SF4">
    <property type="entry name" value="ATP_GTP PHOSPHATASE"/>
    <property type="match status" value="1"/>
</dbReference>
<dbReference type="InterPro" id="IPR027417">
    <property type="entry name" value="P-loop_NTPase"/>
</dbReference>
<comment type="caution">
    <text evidence="3">The sequence shown here is derived from an EMBL/GenBank/DDBJ whole genome shotgun (WGS) entry which is preliminary data.</text>
</comment>
<dbReference type="PANTHER" id="PTHR43581">
    <property type="entry name" value="ATP/GTP PHOSPHATASE"/>
    <property type="match status" value="1"/>
</dbReference>
<name>A0ABR6N9D8_9SPHN</name>
<dbReference type="Pfam" id="PF20469">
    <property type="entry name" value="OLD-like_TOPRIM"/>
    <property type="match status" value="1"/>
</dbReference>
<dbReference type="Pfam" id="PF13175">
    <property type="entry name" value="AAA_15"/>
    <property type="match status" value="1"/>
</dbReference>
<evidence type="ECO:0000259" key="1">
    <source>
        <dbReference type="Pfam" id="PF13175"/>
    </source>
</evidence>
<dbReference type="Proteomes" id="UP000560131">
    <property type="component" value="Unassembled WGS sequence"/>
</dbReference>
<dbReference type="RefSeq" id="WP_184040645.1">
    <property type="nucleotide sequence ID" value="NZ_JACIJN010000014.1"/>
</dbReference>
<dbReference type="InterPro" id="IPR034139">
    <property type="entry name" value="TOPRIM_OLD"/>
</dbReference>
<keyword evidence="4" id="KW-1185">Reference proteome</keyword>
<dbReference type="GO" id="GO:0005524">
    <property type="term" value="F:ATP binding"/>
    <property type="evidence" value="ECO:0007669"/>
    <property type="project" value="UniProtKB-KW"/>
</dbReference>
<reference evidence="3 4" key="1">
    <citation type="submission" date="2020-08" db="EMBL/GenBank/DDBJ databases">
        <title>Genomic Encyclopedia of Type Strains, Phase IV (KMG-IV): sequencing the most valuable type-strain genomes for metagenomic binning, comparative biology and taxonomic classification.</title>
        <authorList>
            <person name="Goeker M."/>
        </authorList>
    </citation>
    <scope>NUCLEOTIDE SEQUENCE [LARGE SCALE GENOMIC DNA]</scope>
    <source>
        <strain evidence="3 4">DSM 101535</strain>
    </source>
</reference>
<keyword evidence="3" id="KW-0067">ATP-binding</keyword>
<dbReference type="Gene3D" id="3.40.50.300">
    <property type="entry name" value="P-loop containing nucleotide triphosphate hydrolases"/>
    <property type="match status" value="1"/>
</dbReference>